<evidence type="ECO:0000313" key="2">
    <source>
        <dbReference type="Proteomes" id="UP000006002"/>
    </source>
</evidence>
<protein>
    <submittedName>
        <fullName evidence="1">Uncharacterized protein</fullName>
    </submittedName>
</protein>
<name>A5ZP53_9FIRM</name>
<accession>A5ZP53</accession>
<dbReference type="EMBL" id="AAVO02000002">
    <property type="protein sequence ID" value="EDM88649.1"/>
    <property type="molecule type" value="Genomic_DNA"/>
</dbReference>
<dbReference type="HOGENOM" id="CLU_3325147_0_0_9"/>
<reference evidence="1 2" key="2">
    <citation type="submission" date="2007-04" db="EMBL/GenBank/DDBJ databases">
        <title>Draft genome sequence of Ruminococcus obeum (ATCC 29174).</title>
        <authorList>
            <person name="Sudarsanam P."/>
            <person name="Ley R."/>
            <person name="Guruge J."/>
            <person name="Turnbaugh P.J."/>
            <person name="Mahowald M."/>
            <person name="Liep D."/>
            <person name="Gordon J."/>
        </authorList>
    </citation>
    <scope>NUCLEOTIDE SEQUENCE [LARGE SCALE GENOMIC DNA]</scope>
    <source>
        <strain evidence="1 2">ATCC 29174</strain>
    </source>
</reference>
<dbReference type="Proteomes" id="UP000006002">
    <property type="component" value="Unassembled WGS sequence"/>
</dbReference>
<gene>
    <name evidence="1" type="ORF">RUMOBE_00770</name>
</gene>
<proteinExistence type="predicted"/>
<reference evidence="1 2" key="1">
    <citation type="submission" date="2007-03" db="EMBL/GenBank/DDBJ databases">
        <authorList>
            <person name="Fulton L."/>
            <person name="Clifton S."/>
            <person name="Fulton B."/>
            <person name="Xu J."/>
            <person name="Minx P."/>
            <person name="Pepin K.H."/>
            <person name="Johnson M."/>
            <person name="Thiruvilangam P."/>
            <person name="Bhonagiri V."/>
            <person name="Nash W.E."/>
            <person name="Mardis E.R."/>
            <person name="Wilson R.K."/>
        </authorList>
    </citation>
    <scope>NUCLEOTIDE SEQUENCE [LARGE SCALE GENOMIC DNA]</scope>
    <source>
        <strain evidence="1 2">ATCC 29174</strain>
    </source>
</reference>
<evidence type="ECO:0000313" key="1">
    <source>
        <dbReference type="EMBL" id="EDM88649.1"/>
    </source>
</evidence>
<dbReference type="AlphaFoldDB" id="A5ZP53"/>
<sequence>MRNLFKYNKFYSGKEPEFAEGDGFGRGYWMSSTHTILG</sequence>
<organism evidence="1 2">
    <name type="scientific">Blautia obeum ATCC 29174</name>
    <dbReference type="NCBI Taxonomy" id="411459"/>
    <lineage>
        <taxon>Bacteria</taxon>
        <taxon>Bacillati</taxon>
        <taxon>Bacillota</taxon>
        <taxon>Clostridia</taxon>
        <taxon>Lachnospirales</taxon>
        <taxon>Lachnospiraceae</taxon>
        <taxon>Blautia</taxon>
    </lineage>
</organism>
<comment type="caution">
    <text evidence="1">The sequence shown here is derived from an EMBL/GenBank/DDBJ whole genome shotgun (WGS) entry which is preliminary data.</text>
</comment>